<dbReference type="PROSITE" id="PS51846">
    <property type="entry name" value="CNNM"/>
    <property type="match status" value="1"/>
</dbReference>
<dbReference type="Gene3D" id="3.30.465.10">
    <property type="match status" value="1"/>
</dbReference>
<dbReference type="GO" id="GO:0050660">
    <property type="term" value="F:flavin adenine dinucleotide binding"/>
    <property type="evidence" value="ECO:0007669"/>
    <property type="project" value="InterPro"/>
</dbReference>
<comment type="subcellular location">
    <subcellularLocation>
        <location evidence="1">Membrane</location>
        <topology evidence="1">Multi-pass membrane protein</topology>
    </subcellularLocation>
</comment>
<dbReference type="EMBL" id="CP067089">
    <property type="protein sequence ID" value="QQO08328.1"/>
    <property type="molecule type" value="Genomic_DNA"/>
</dbReference>
<evidence type="ECO:0000256" key="4">
    <source>
        <dbReference type="ARBA" id="ARBA00022989"/>
    </source>
</evidence>
<feature type="transmembrane region" description="Helical" evidence="9">
    <location>
        <begin position="105"/>
        <end position="123"/>
    </location>
</feature>
<dbReference type="KEGG" id="bhc:JFL75_15525"/>
<dbReference type="InterPro" id="IPR046342">
    <property type="entry name" value="CBS_dom_sf"/>
</dbReference>
<dbReference type="Pfam" id="PF03471">
    <property type="entry name" value="CorC_HlyC"/>
    <property type="match status" value="1"/>
</dbReference>
<evidence type="ECO:0000259" key="10">
    <source>
        <dbReference type="PROSITE" id="PS51371"/>
    </source>
</evidence>
<dbReference type="Pfam" id="PF00571">
    <property type="entry name" value="CBS"/>
    <property type="match status" value="1"/>
</dbReference>
<evidence type="ECO:0000256" key="6">
    <source>
        <dbReference type="ARBA" id="ARBA00023136"/>
    </source>
</evidence>
<feature type="transmembrane region" description="Helical" evidence="9">
    <location>
        <begin position="12"/>
        <end position="32"/>
    </location>
</feature>
<gene>
    <name evidence="12" type="ORF">JFL75_15525</name>
</gene>
<feature type="transmembrane region" description="Helical" evidence="9">
    <location>
        <begin position="61"/>
        <end position="85"/>
    </location>
</feature>
<dbReference type="GO" id="GO:0005886">
    <property type="term" value="C:plasma membrane"/>
    <property type="evidence" value="ECO:0007669"/>
    <property type="project" value="TreeGrafter"/>
</dbReference>
<keyword evidence="6 8" id="KW-0472">Membrane</keyword>
<evidence type="ECO:0000256" key="7">
    <source>
        <dbReference type="PROSITE-ProRule" id="PRU00703"/>
    </source>
</evidence>
<accession>A0A7T8BAL1</accession>
<feature type="domain" description="CBS" evidence="10">
    <location>
        <begin position="222"/>
        <end position="284"/>
    </location>
</feature>
<dbReference type="PANTHER" id="PTHR22777">
    <property type="entry name" value="HEMOLYSIN-RELATED"/>
    <property type="match status" value="1"/>
</dbReference>
<evidence type="ECO:0000259" key="11">
    <source>
        <dbReference type="PROSITE" id="PS51846"/>
    </source>
</evidence>
<evidence type="ECO:0000313" key="13">
    <source>
        <dbReference type="Proteomes" id="UP000595917"/>
    </source>
</evidence>
<keyword evidence="2 8" id="KW-0812">Transmembrane</keyword>
<sequence>MNTDDPPLSGILIILGLIILGGFFSLAEAAVLSSRKSRIRSKFEGGEKQYRKILALIERPGPFLSAIQVCITLLGIVSGALGAIMLAEPLAGYFARRGLFGSYDLTAACVIIIAGITLLYTVFGEMVPKKIALANPEKIASRLAPILSALAVFFKPLVFILTGISGLILRLFRINDTPSAMTEDELRTALIEGEKSGIVESEERTMVEGVFYLGDRPVSAFMTHRSEIEWLNINAGADEAKELARESADQRYFPVATESLDNVVGVVLVEDILLALLDNRWNGLKAIMKSPPFIPETMSALKAFESFKKGDADILFIMDEYGGFAGTLSVRDLVEEIVGELSTDNDEEEILLQDDGTYLVDGVVNIDDLAETLCIEDMLGEHHEYHTLAGFILELAEKIPKTGEVYEWNGFRFKIVDMDGNRIDKVIVYPPAEQAGSAAAQ</sequence>
<evidence type="ECO:0000256" key="8">
    <source>
        <dbReference type="PROSITE-ProRule" id="PRU01193"/>
    </source>
</evidence>
<keyword evidence="13" id="KW-1185">Reference proteome</keyword>
<dbReference type="CDD" id="cd04590">
    <property type="entry name" value="CBS_pair_CorC_HlyC_assoc"/>
    <property type="match status" value="1"/>
</dbReference>
<dbReference type="SUPFAM" id="SSF56176">
    <property type="entry name" value="FAD-binding/transporter-associated domain-like"/>
    <property type="match status" value="1"/>
</dbReference>
<evidence type="ECO:0000256" key="1">
    <source>
        <dbReference type="ARBA" id="ARBA00004141"/>
    </source>
</evidence>
<dbReference type="PROSITE" id="PS51371">
    <property type="entry name" value="CBS"/>
    <property type="match status" value="2"/>
</dbReference>
<protein>
    <submittedName>
        <fullName evidence="12">HlyC/CorC family transporter</fullName>
    </submittedName>
</protein>
<dbReference type="SUPFAM" id="SSF54631">
    <property type="entry name" value="CBS-domain pair"/>
    <property type="match status" value="1"/>
</dbReference>
<dbReference type="InterPro" id="IPR000644">
    <property type="entry name" value="CBS_dom"/>
</dbReference>
<dbReference type="Gene3D" id="3.10.580.10">
    <property type="entry name" value="CBS-domain"/>
    <property type="match status" value="1"/>
</dbReference>
<keyword evidence="3" id="KW-0677">Repeat</keyword>
<dbReference type="InterPro" id="IPR002550">
    <property type="entry name" value="CNNM"/>
</dbReference>
<evidence type="ECO:0000256" key="9">
    <source>
        <dbReference type="SAM" id="Phobius"/>
    </source>
</evidence>
<feature type="transmembrane region" description="Helical" evidence="9">
    <location>
        <begin position="143"/>
        <end position="169"/>
    </location>
</feature>
<feature type="domain" description="CNNM transmembrane" evidence="11">
    <location>
        <begin position="3"/>
        <end position="203"/>
    </location>
</feature>
<dbReference type="Pfam" id="PF01595">
    <property type="entry name" value="CNNM"/>
    <property type="match status" value="1"/>
</dbReference>
<organism evidence="12 13">
    <name type="scientific">Breznakiella homolactica</name>
    <dbReference type="NCBI Taxonomy" id="2798577"/>
    <lineage>
        <taxon>Bacteria</taxon>
        <taxon>Pseudomonadati</taxon>
        <taxon>Spirochaetota</taxon>
        <taxon>Spirochaetia</taxon>
        <taxon>Spirochaetales</taxon>
        <taxon>Breznakiellaceae</taxon>
        <taxon>Breznakiella</taxon>
    </lineage>
</organism>
<dbReference type="InterPro" id="IPR044751">
    <property type="entry name" value="Ion_transp-like_CBS"/>
</dbReference>
<dbReference type="InterPro" id="IPR005170">
    <property type="entry name" value="Transptr-assoc_dom"/>
</dbReference>
<dbReference type="RefSeq" id="WP_215625634.1">
    <property type="nucleotide sequence ID" value="NZ_CP067089.2"/>
</dbReference>
<keyword evidence="5 7" id="KW-0129">CBS domain</keyword>
<name>A0A7T8BAL1_9SPIR</name>
<reference evidence="12" key="1">
    <citation type="submission" date="2021-01" db="EMBL/GenBank/DDBJ databases">
        <title>Description of Breznakiella homolactica.</title>
        <authorList>
            <person name="Song Y."/>
            <person name="Brune A."/>
        </authorList>
    </citation>
    <scope>NUCLEOTIDE SEQUENCE</scope>
    <source>
        <strain evidence="12">RmG30</strain>
    </source>
</reference>
<feature type="domain" description="CBS" evidence="10">
    <location>
        <begin position="287"/>
        <end position="343"/>
    </location>
</feature>
<keyword evidence="4 8" id="KW-1133">Transmembrane helix</keyword>
<proteinExistence type="predicted"/>
<dbReference type="InterPro" id="IPR036318">
    <property type="entry name" value="FAD-bd_PCMH-like_sf"/>
</dbReference>
<dbReference type="SMART" id="SM01091">
    <property type="entry name" value="CorC_HlyC"/>
    <property type="match status" value="1"/>
</dbReference>
<evidence type="ECO:0000313" key="12">
    <source>
        <dbReference type="EMBL" id="QQO08328.1"/>
    </source>
</evidence>
<evidence type="ECO:0000256" key="5">
    <source>
        <dbReference type="ARBA" id="ARBA00023122"/>
    </source>
</evidence>
<dbReference type="PANTHER" id="PTHR22777:SF17">
    <property type="entry name" value="UPF0053 PROTEIN SLL0260"/>
    <property type="match status" value="1"/>
</dbReference>
<dbReference type="Proteomes" id="UP000595917">
    <property type="component" value="Chromosome"/>
</dbReference>
<dbReference type="AlphaFoldDB" id="A0A7T8BAL1"/>
<evidence type="ECO:0000256" key="3">
    <source>
        <dbReference type="ARBA" id="ARBA00022737"/>
    </source>
</evidence>
<dbReference type="InterPro" id="IPR016169">
    <property type="entry name" value="FAD-bd_PCMH_sub2"/>
</dbReference>
<evidence type="ECO:0000256" key="2">
    <source>
        <dbReference type="ARBA" id="ARBA00022692"/>
    </source>
</evidence>